<gene>
    <name evidence="4" type="primary">LOC103605185</name>
</gene>
<reference evidence="4" key="1">
    <citation type="submission" date="2025-08" db="UniProtKB">
        <authorList>
            <consortium name="RefSeq"/>
        </authorList>
    </citation>
    <scope>IDENTIFICATION</scope>
</reference>
<dbReference type="PANTHER" id="PTHR11477:SF13">
    <property type="entry name" value="DEATH-INDUCER OBLITERATOR 1"/>
    <property type="match status" value="1"/>
</dbReference>
<feature type="region of interest" description="Disordered" evidence="1">
    <location>
        <begin position="225"/>
        <end position="322"/>
    </location>
</feature>
<feature type="compositionally biased region" description="Basic and acidic residues" evidence="1">
    <location>
        <begin position="366"/>
        <end position="390"/>
    </location>
</feature>
<name>A0ABM0S551_GALVR</name>
<feature type="compositionally biased region" description="Basic and acidic residues" evidence="1">
    <location>
        <begin position="298"/>
        <end position="314"/>
    </location>
</feature>
<organism evidence="3 4">
    <name type="scientific">Galeopterus variegatus</name>
    <name type="common">Malayan flying lemur</name>
    <name type="synonym">Cynocephalus variegatus</name>
    <dbReference type="NCBI Taxonomy" id="482537"/>
    <lineage>
        <taxon>Eukaryota</taxon>
        <taxon>Metazoa</taxon>
        <taxon>Chordata</taxon>
        <taxon>Craniata</taxon>
        <taxon>Vertebrata</taxon>
        <taxon>Euteleostomi</taxon>
        <taxon>Mammalia</taxon>
        <taxon>Eutheria</taxon>
        <taxon>Euarchontoglires</taxon>
        <taxon>Dermoptera</taxon>
        <taxon>Cynocephalidae</taxon>
        <taxon>Galeopterus</taxon>
    </lineage>
</organism>
<feature type="domain" description="Spen paralogue and orthologue SPOC C-terminal" evidence="2">
    <location>
        <begin position="1"/>
        <end position="95"/>
    </location>
</feature>
<dbReference type="InterPro" id="IPR012921">
    <property type="entry name" value="SPOC_C"/>
</dbReference>
<evidence type="ECO:0000313" key="4">
    <source>
        <dbReference type="RefSeq" id="XP_008587992.1"/>
    </source>
</evidence>
<evidence type="ECO:0000313" key="3">
    <source>
        <dbReference type="Proteomes" id="UP000694923"/>
    </source>
</evidence>
<dbReference type="RefSeq" id="XP_008587992.1">
    <property type="nucleotide sequence ID" value="XM_008589770.1"/>
</dbReference>
<feature type="compositionally biased region" description="Basic and acidic residues" evidence="1">
    <location>
        <begin position="275"/>
        <end position="289"/>
    </location>
</feature>
<protein>
    <submittedName>
        <fullName evidence="4">Death-inducer obliterator 1-like</fullName>
    </submittedName>
</protein>
<feature type="compositionally biased region" description="Polar residues" evidence="1">
    <location>
        <begin position="355"/>
        <end position="365"/>
    </location>
</feature>
<evidence type="ECO:0000259" key="2">
    <source>
        <dbReference type="Pfam" id="PF07744"/>
    </source>
</evidence>
<feature type="region of interest" description="Disordered" evidence="1">
    <location>
        <begin position="335"/>
        <end position="393"/>
    </location>
</feature>
<dbReference type="PANTHER" id="PTHR11477">
    <property type="entry name" value="TRANSCRIPTION FACTOR S-II ZINC FINGER DOMAIN-CONTAINING PROTEIN"/>
    <property type="match status" value="1"/>
</dbReference>
<dbReference type="Proteomes" id="UP000694923">
    <property type="component" value="Unplaced"/>
</dbReference>
<keyword evidence="3" id="KW-1185">Reference proteome</keyword>
<dbReference type="GeneID" id="103605185"/>
<accession>A0ABM0S551</accession>
<evidence type="ECO:0000256" key="1">
    <source>
        <dbReference type="SAM" id="MobiDB-lite"/>
    </source>
</evidence>
<sequence>MVWDYVGELKSSVSKELCLIRFHPLTEEDEVAYDSLYSYFSSRGRFGVVPNKTRHIKNLYLIPLGAKDPIPSALLPFEGPGLESPRPNIILGLVICHKIKRPSSAGELDKIEKKWPRLQQEVDVSIYPKITAAPRSEEKPCKCPLYAAGTAVGTAPTGSPPPPPSLLEPSELKIQSSIKPKATHIVTASTKRAAATTAASSVVSPLETILRILFGKKKSFEPPAKESVGALPSFHQDSNTKADDGVSTAPCPDPTVEQFGQFSKAQAVEEEEEDQPHSPEEEQNLERALDAQLAKQGTCHDVEEAPESSEREEVACDPEDETVLEVKVTIEDLPNRMCADGRGSSSQRPAEHASDVSTPSLLEQQKMSEKLNKPTEEQERQLEEQEEALRQQRVTVGASVAHFSVSNALMSPGKVHKMC</sequence>
<proteinExistence type="predicted"/>
<dbReference type="Pfam" id="PF07744">
    <property type="entry name" value="SPOC"/>
    <property type="match status" value="1"/>
</dbReference>